<reference evidence="14" key="1">
    <citation type="submission" date="2021-03" db="EMBL/GenBank/DDBJ databases">
        <authorList>
            <person name="Bekaert M."/>
        </authorList>
    </citation>
    <scope>NUCLEOTIDE SEQUENCE</scope>
</reference>
<evidence type="ECO:0000313" key="14">
    <source>
        <dbReference type="EMBL" id="CAG2189241.1"/>
    </source>
</evidence>
<evidence type="ECO:0000256" key="8">
    <source>
        <dbReference type="PIRSR" id="PIRSR603915-2"/>
    </source>
</evidence>
<evidence type="ECO:0000256" key="1">
    <source>
        <dbReference type="ARBA" id="ARBA00004141"/>
    </source>
</evidence>
<feature type="transmembrane region" description="Helical" evidence="10">
    <location>
        <begin position="714"/>
        <end position="732"/>
    </location>
</feature>
<feature type="transmembrane region" description="Helical" evidence="10">
    <location>
        <begin position="1265"/>
        <end position="1283"/>
    </location>
</feature>
<evidence type="ECO:0000256" key="4">
    <source>
        <dbReference type="ARBA" id="ARBA00022729"/>
    </source>
</evidence>
<dbReference type="InterPro" id="IPR011029">
    <property type="entry name" value="DEATH-like_dom_sf"/>
</dbReference>
<dbReference type="Pfam" id="PF01477">
    <property type="entry name" value="PLAT"/>
    <property type="match status" value="1"/>
</dbReference>
<feature type="disulfide bond" evidence="8">
    <location>
        <begin position="1022"/>
        <end position="1035"/>
    </location>
</feature>
<dbReference type="GO" id="GO:0050982">
    <property type="term" value="P:detection of mechanical stimulus"/>
    <property type="evidence" value="ECO:0007669"/>
    <property type="project" value="TreeGrafter"/>
</dbReference>
<dbReference type="OrthoDB" id="6119411at2759"/>
<dbReference type="PROSITE" id="PS50095">
    <property type="entry name" value="PLAT"/>
    <property type="match status" value="1"/>
</dbReference>
<dbReference type="Pfam" id="PF20519">
    <property type="entry name" value="Polycystin_dom"/>
    <property type="match status" value="1"/>
</dbReference>
<feature type="domain" description="PLAT" evidence="13">
    <location>
        <begin position="552"/>
        <end position="669"/>
    </location>
</feature>
<dbReference type="SMART" id="SM00308">
    <property type="entry name" value="LH2"/>
    <property type="match status" value="1"/>
</dbReference>
<dbReference type="Gene3D" id="2.60.60.20">
    <property type="entry name" value="PLAT/LH2 domain"/>
    <property type="match status" value="1"/>
</dbReference>
<dbReference type="InterPro" id="IPR046791">
    <property type="entry name" value="Polycystin_dom"/>
</dbReference>
<dbReference type="EMBL" id="CAJPWZ010000287">
    <property type="protein sequence ID" value="CAG2189241.1"/>
    <property type="molecule type" value="Genomic_DNA"/>
</dbReference>
<feature type="transmembrane region" description="Helical" evidence="10">
    <location>
        <begin position="1179"/>
        <end position="1204"/>
    </location>
</feature>
<evidence type="ECO:0000259" key="13">
    <source>
        <dbReference type="PROSITE" id="PS50095"/>
    </source>
</evidence>
<dbReference type="Gene3D" id="1.10.533.10">
    <property type="entry name" value="Death Domain, Fas"/>
    <property type="match status" value="1"/>
</dbReference>
<dbReference type="PRINTS" id="PR01433">
    <property type="entry name" value="POLYCYSTIN2"/>
</dbReference>
<dbReference type="PANTHER" id="PTHR10877:SF150">
    <property type="entry name" value="REJ DOMAIN-CONTAINING PROTEIN"/>
    <property type="match status" value="1"/>
</dbReference>
<evidence type="ECO:0000256" key="11">
    <source>
        <dbReference type="SAM" id="SignalP"/>
    </source>
</evidence>
<name>A0A8S3Q336_MYTED</name>
<dbReference type="PANTHER" id="PTHR10877">
    <property type="entry name" value="POLYCYSTIN FAMILY MEMBER"/>
    <property type="match status" value="1"/>
</dbReference>
<dbReference type="SUPFAM" id="SSF49723">
    <property type="entry name" value="Lipase/lipooxygenase domain (PLAT/LH2 domain)"/>
    <property type="match status" value="1"/>
</dbReference>
<feature type="signal peptide" evidence="11">
    <location>
        <begin position="1"/>
        <end position="29"/>
    </location>
</feature>
<feature type="domain" description="Death" evidence="12">
    <location>
        <begin position="1797"/>
        <end position="1867"/>
    </location>
</feature>
<dbReference type="Proteomes" id="UP000683360">
    <property type="component" value="Unassembled WGS sequence"/>
</dbReference>
<keyword evidence="6 10" id="KW-0472">Membrane</keyword>
<evidence type="ECO:0000256" key="7">
    <source>
        <dbReference type="ARBA" id="ARBA00023180"/>
    </source>
</evidence>
<feature type="transmembrane region" description="Helical" evidence="10">
    <location>
        <begin position="755"/>
        <end position="776"/>
    </location>
</feature>
<evidence type="ECO:0000256" key="6">
    <source>
        <dbReference type="ARBA" id="ARBA00023136"/>
    </source>
</evidence>
<feature type="transmembrane region" description="Helical" evidence="10">
    <location>
        <begin position="829"/>
        <end position="847"/>
    </location>
</feature>
<feature type="transmembrane region" description="Helical" evidence="10">
    <location>
        <begin position="1225"/>
        <end position="1245"/>
    </location>
</feature>
<feature type="chain" id="PRO_5035855166" evidence="11">
    <location>
        <begin position="30"/>
        <end position="1909"/>
    </location>
</feature>
<dbReference type="CDD" id="cd01670">
    <property type="entry name" value="Death"/>
    <property type="match status" value="1"/>
</dbReference>
<evidence type="ECO:0000313" key="15">
    <source>
        <dbReference type="Proteomes" id="UP000683360"/>
    </source>
</evidence>
<keyword evidence="3 10" id="KW-0812">Transmembrane</keyword>
<dbReference type="GO" id="GO:0007165">
    <property type="term" value="P:signal transduction"/>
    <property type="evidence" value="ECO:0007669"/>
    <property type="project" value="InterPro"/>
</dbReference>
<evidence type="ECO:0000256" key="2">
    <source>
        <dbReference type="ARBA" id="ARBA00007200"/>
    </source>
</evidence>
<evidence type="ECO:0000256" key="3">
    <source>
        <dbReference type="ARBA" id="ARBA00022692"/>
    </source>
</evidence>
<dbReference type="Pfam" id="PF08016">
    <property type="entry name" value="PKD_channel"/>
    <property type="match status" value="1"/>
</dbReference>
<dbReference type="InterPro" id="IPR003915">
    <property type="entry name" value="PKD_2"/>
</dbReference>
<dbReference type="InterPro" id="IPR013122">
    <property type="entry name" value="PKD1_2_channel"/>
</dbReference>
<feature type="transmembrane region" description="Helical" evidence="10">
    <location>
        <begin position="918"/>
        <end position="934"/>
    </location>
</feature>
<dbReference type="GO" id="GO:0005262">
    <property type="term" value="F:calcium channel activity"/>
    <property type="evidence" value="ECO:0007669"/>
    <property type="project" value="TreeGrafter"/>
</dbReference>
<feature type="transmembrane region" description="Helical" evidence="10">
    <location>
        <begin position="1334"/>
        <end position="1355"/>
    </location>
</feature>
<accession>A0A8S3Q336</accession>
<evidence type="ECO:0000259" key="12">
    <source>
        <dbReference type="PROSITE" id="PS50017"/>
    </source>
</evidence>
<keyword evidence="7" id="KW-0325">Glycoprotein</keyword>
<sequence length="1909" mass="218779">MMEKKYKILRLEAIWFLLIFVWFIKRTEGATTESTVEATTATQTHFKQIILCLVVRSALINLAITVQNQVATSDLSKAAEFAQEAQNMMDNQISATYTGMATSVLNTNTIATSILTIIENDQDLADNAVVDLSGLTEDITEMTTDILKGTRQAQSAMTTDELETAVTSAETNLINMVNLMLDKRDTGNTSSTSIETGDVSVRVVKAKGRDVPLEYAARDAGFALPFFETFQDKKRKKNVSISVLAYKENPYLHVDNPEVVGSSVIKLHVLDKKGKEEKDIKDKDDPIDVYVNTNKLDEDGYFEDMTESLADSGWYISYVDTNETAGGFMMEIKLTSLKICDVYCKYDSYPDEDNYDVHVQTKGKSRIKYRDPLDLRVTFQQQILKITLASKKDGNMQPLVVIASCEDDRQDTADSGSGSGRRKRATGLSLVKHQFRTGVLNVRTLEEGSGNWTSNDLLKDIGADSGQIHFKSHFFGTFSADMFFIGPTPIDFSKLFANFIASFEDSPYAFAAIVCIIIIFGFLTIPLYRADKSDEIMWSFLPLMDNSNSATVVYFMSVETSMTSPKVMKSSVYINIIGKDGSSGTRKLDDGTRQNFTRGTSSHFEMRLHKDLGELKTVQVWHDNVDEKTAWFLQKITVINSESSERYIFLCGKWLSLDSEDGKTWRSVEVLDENHIETDTLFHNLTQKKLFDDHLWVSLFKRPRCSRFTRVQRLWCLFALLFLAMISSAMWYDTPDDNKMQTISVGPLKLNYKQFYVGLMSGLIALVPSMFLVLIFKNRKFKGEKTNGCHVPWWFIFLAYILVFLCVGASGTFVFLYSLQWGGAKSLEWMVSFVLGIFQSVVILEPVKMGSRELADKNMVVPAVEKSKYVTDLEKGEETLIQQESCMYPDFPGLEKEEAELVVARTQAQLDKRMWSKFHAWLGIMMYVVLVAFICSHSDVPTAYRQNEHLLQTISTVYTPNSTNEIYDWIKTTFNRAVYPKWWESEDDDLLRPAYVQRFTLNAYNFRITLSRLRQVRVQGNCSGPDVTRNAVDTCIPTFSKKTTENRHFCTSWEDFNETDCFDENEEFQYSFLHNFGESKSAGDSTYNGQHGKYGPDGYYIDLGPKQSLVTQYLDLLQENSWIDYRTRALFLDVVTYNANTRLFSHIKIVFELPTTGSITLTTEVWSANLYPYVYAVDYLVLLLQFIFIIVMLVRFVLFVVNFYRLRARALIRISTYLRLMELTFGIAAIVCCILRIDATISAIALLKKSIGRYVSFELVRLYDAAYNGCLAAVLFIITLDLLKPLEFNYHFFMLVSSLKIARTAIFAFIFIIALELIAFAALLYLTIGRQHELFRSMPESINTLVTVLLAMMTYESEEFDDILVKIYFGIYTMSVTITLVNVFFVLLTISFNDVKEGLKKGTLIYDEKLNAHFWYKVDKMVQWFIDRCCFSWVKRNRNELEKLQECLEKLKHMTNLITKNDLERHKLTAKMMIKMIELDKYRTKLDCLNVQWNEFATKYIFGYGSTGETLVILSVPTLSCVVEIDIECYLVPCLRRDAARKTKNKVCGNSFMFCTSDNKLLKVSLKGSVNLEVINSIDKPNMTYNTIVTKTDKHSVWETQFSYETNTGIRASLQRIPFHFCTMETIKNDSEKGIRPFEWYQVQQEGRTIFPSYDTDSSVSFTKDTFKNSCSVSIRSMPGDTATVLNVILEFPPEKPMRVHLPHLFKDGNNLKADHPAEYIISVKEGSEQEHIRHNSVLKKDKDGFDFLYDTQKHWKSLEVTVKSSKILWVDNFGVNSNYDINLIKAIVMVSKVRDIASKWKQIAAMLSIVEEEIDKSNDKTLCQEEKCFLVFRRWLEKEEVTFSMLTLLLTSIGHRVTAEHIRRKWIVNSPKEITKTKSKFFMKVELDNKKEKNSSANSTLTITSIDK</sequence>
<comment type="similarity">
    <text evidence="2">Belongs to the polycystin family.</text>
</comment>
<dbReference type="GO" id="GO:0016020">
    <property type="term" value="C:membrane"/>
    <property type="evidence" value="ECO:0007669"/>
    <property type="project" value="UniProtKB-SubCell"/>
</dbReference>
<feature type="transmembrane region" description="Helical" evidence="10">
    <location>
        <begin position="797"/>
        <end position="817"/>
    </location>
</feature>
<dbReference type="InterPro" id="IPR000488">
    <property type="entry name" value="Death_dom"/>
</dbReference>
<feature type="transmembrane region" description="Helical" evidence="10">
    <location>
        <begin position="1367"/>
        <end position="1392"/>
    </location>
</feature>
<proteinExistence type="inferred from homology"/>
<dbReference type="GO" id="GO:0005509">
    <property type="term" value="F:calcium ion binding"/>
    <property type="evidence" value="ECO:0007669"/>
    <property type="project" value="InterPro"/>
</dbReference>
<protein>
    <submittedName>
        <fullName evidence="14">PKD1L2</fullName>
    </submittedName>
</protein>
<evidence type="ECO:0000256" key="9">
    <source>
        <dbReference type="PROSITE-ProRule" id="PRU00152"/>
    </source>
</evidence>
<gene>
    <name evidence="14" type="ORF">MEDL_4593</name>
</gene>
<dbReference type="InterPro" id="IPR001024">
    <property type="entry name" value="PLAT/LH2_dom"/>
</dbReference>
<keyword evidence="5 10" id="KW-1133">Transmembrane helix</keyword>
<evidence type="ECO:0000256" key="10">
    <source>
        <dbReference type="SAM" id="Phobius"/>
    </source>
</evidence>
<keyword evidence="15" id="KW-1185">Reference proteome</keyword>
<feature type="transmembrane region" description="Helical" evidence="10">
    <location>
        <begin position="1304"/>
        <end position="1328"/>
    </location>
</feature>
<comment type="caution">
    <text evidence="9">Lacks conserved residue(s) required for the propagation of feature annotation.</text>
</comment>
<dbReference type="InterPro" id="IPR036392">
    <property type="entry name" value="PLAT/LH2_dom_sf"/>
</dbReference>
<dbReference type="PROSITE" id="PS50017">
    <property type="entry name" value="DEATH_DOMAIN"/>
    <property type="match status" value="1"/>
</dbReference>
<feature type="transmembrane region" description="Helical" evidence="10">
    <location>
        <begin position="508"/>
        <end position="528"/>
    </location>
</feature>
<organism evidence="14 15">
    <name type="scientific">Mytilus edulis</name>
    <name type="common">Blue mussel</name>
    <dbReference type="NCBI Taxonomy" id="6550"/>
    <lineage>
        <taxon>Eukaryota</taxon>
        <taxon>Metazoa</taxon>
        <taxon>Spiralia</taxon>
        <taxon>Lophotrochozoa</taxon>
        <taxon>Mollusca</taxon>
        <taxon>Bivalvia</taxon>
        <taxon>Autobranchia</taxon>
        <taxon>Pteriomorphia</taxon>
        <taxon>Mytilida</taxon>
        <taxon>Mytiloidea</taxon>
        <taxon>Mytilidae</taxon>
        <taxon>Mytilinae</taxon>
        <taxon>Mytilus</taxon>
    </lineage>
</organism>
<dbReference type="InterPro" id="IPR051223">
    <property type="entry name" value="Polycystin"/>
</dbReference>
<comment type="subcellular location">
    <subcellularLocation>
        <location evidence="1">Membrane</location>
        <topology evidence="1">Multi-pass membrane protein</topology>
    </subcellularLocation>
</comment>
<comment type="caution">
    <text evidence="14">The sequence shown here is derived from an EMBL/GenBank/DDBJ whole genome shotgun (WGS) entry which is preliminary data.</text>
</comment>
<keyword evidence="4 11" id="KW-0732">Signal</keyword>
<evidence type="ECO:0000256" key="5">
    <source>
        <dbReference type="ARBA" id="ARBA00022989"/>
    </source>
</evidence>